<name>A0A316UAI8_9BASI</name>
<keyword evidence="1" id="KW-1133">Transmembrane helix</keyword>
<reference evidence="2 3" key="1">
    <citation type="journal article" date="2018" name="Mol. Biol. Evol.">
        <title>Broad Genomic Sampling Reveals a Smut Pathogenic Ancestry of the Fungal Clade Ustilaginomycotina.</title>
        <authorList>
            <person name="Kijpornyongpan T."/>
            <person name="Mondo S.J."/>
            <person name="Barry K."/>
            <person name="Sandor L."/>
            <person name="Lee J."/>
            <person name="Lipzen A."/>
            <person name="Pangilinan J."/>
            <person name="LaButti K."/>
            <person name="Hainaut M."/>
            <person name="Henrissat B."/>
            <person name="Grigoriev I.V."/>
            <person name="Spatafora J.W."/>
            <person name="Aime M.C."/>
        </authorList>
    </citation>
    <scope>NUCLEOTIDE SEQUENCE [LARGE SCALE GENOMIC DNA]</scope>
    <source>
        <strain evidence="2 3">MCA 4718</strain>
    </source>
</reference>
<dbReference type="AlphaFoldDB" id="A0A316UAI8"/>
<dbReference type="OrthoDB" id="4347at2759"/>
<dbReference type="PANTHER" id="PTHR28110">
    <property type="entry name" value="TRANSMEMBRANE PROTEIN"/>
    <property type="match status" value="1"/>
</dbReference>
<organism evidence="2 3">
    <name type="scientific">Pseudomicrostroma glucosiphilum</name>
    <dbReference type="NCBI Taxonomy" id="1684307"/>
    <lineage>
        <taxon>Eukaryota</taxon>
        <taxon>Fungi</taxon>
        <taxon>Dikarya</taxon>
        <taxon>Basidiomycota</taxon>
        <taxon>Ustilaginomycotina</taxon>
        <taxon>Exobasidiomycetes</taxon>
        <taxon>Microstromatales</taxon>
        <taxon>Microstromatales incertae sedis</taxon>
        <taxon>Pseudomicrostroma</taxon>
    </lineage>
</organism>
<keyword evidence="3" id="KW-1185">Reference proteome</keyword>
<keyword evidence="1" id="KW-0472">Membrane</keyword>
<dbReference type="Proteomes" id="UP000245942">
    <property type="component" value="Unassembled WGS sequence"/>
</dbReference>
<dbReference type="InterPro" id="IPR055323">
    <property type="entry name" value="C57A10.07/YOR238W"/>
</dbReference>
<accession>A0A316UAI8</accession>
<dbReference type="GeneID" id="37010997"/>
<feature type="transmembrane region" description="Helical" evidence="1">
    <location>
        <begin position="46"/>
        <end position="66"/>
    </location>
</feature>
<proteinExistence type="predicted"/>
<dbReference type="GO" id="GO:0005737">
    <property type="term" value="C:cytoplasm"/>
    <property type="evidence" value="ECO:0007669"/>
    <property type="project" value="TreeGrafter"/>
</dbReference>
<evidence type="ECO:0000256" key="1">
    <source>
        <dbReference type="SAM" id="Phobius"/>
    </source>
</evidence>
<protein>
    <submittedName>
        <fullName evidence="2">Uncharacterized protein</fullName>
    </submittedName>
</protein>
<gene>
    <name evidence="2" type="ORF">BCV69DRAFT_137217</name>
</gene>
<dbReference type="EMBL" id="KZ819323">
    <property type="protein sequence ID" value="PWN22240.1"/>
    <property type="molecule type" value="Genomic_DNA"/>
</dbReference>
<dbReference type="PANTHER" id="PTHR28110:SF1">
    <property type="entry name" value="TRANSMEMBRANE PROTEIN"/>
    <property type="match status" value="1"/>
</dbReference>
<keyword evidence="1" id="KW-0812">Transmembrane</keyword>
<dbReference type="RefSeq" id="XP_025349400.1">
    <property type="nucleotide sequence ID" value="XM_025489263.1"/>
</dbReference>
<evidence type="ECO:0000313" key="3">
    <source>
        <dbReference type="Proteomes" id="UP000245942"/>
    </source>
</evidence>
<evidence type="ECO:0000313" key="2">
    <source>
        <dbReference type="EMBL" id="PWN22240.1"/>
    </source>
</evidence>
<sequence length="446" mass="49121">MSRPASSSLFTGAARKSGISLAFPRANGTAGAHLSVRERLSARSRVTNLGIVLLFAVTAFSMLLNLRYIFGRRAPTPPPGFGTWTSFHGVTPAELQANLPSPPTGSTNLDHLVIVAGHAVWAGCDFSGRAQDENWILESYQQGGSVKTFWKHIEKGLQIADADPKSLLVFSGGQTRTVSLQTEAESYFSLAISSGMNIPVLQGFDFHIDGVGSSGPVHTATNPKAITASAKDILGKGAHANAGVPTAKGLQGARMTTENFALDSYQNLIFSIARFREYTGSYPERITVVGYGMKKSRFEELHAKALRWPVKNFTKGQKRFHYVGIDDEGDTKPEYEGEKIKGYSLFERDMYGCHGKLLEKRRSRNPTRRFHPYYTSAPEIADLLNWCPPDEVGLQGVYPESVPWDLRVSGELSGWGRATTKFREEHGNNWLGAPDTRWLEVGREKH</sequence>